<keyword evidence="1" id="KW-0732">Signal</keyword>
<accession>A0ABW4Q7X4</accession>
<dbReference type="Proteomes" id="UP001597307">
    <property type="component" value="Unassembled WGS sequence"/>
</dbReference>
<protein>
    <recommendedName>
        <fullName evidence="4">Secreted protein</fullName>
    </recommendedName>
</protein>
<name>A0ABW4Q7X4_9MICC</name>
<evidence type="ECO:0000313" key="2">
    <source>
        <dbReference type="EMBL" id="MFD1846721.1"/>
    </source>
</evidence>
<dbReference type="EMBL" id="JBHUGA010000025">
    <property type="protein sequence ID" value="MFD1846721.1"/>
    <property type="molecule type" value="Genomic_DNA"/>
</dbReference>
<reference evidence="3" key="1">
    <citation type="journal article" date="2019" name="Int. J. Syst. Evol. Microbiol.">
        <title>The Global Catalogue of Microorganisms (GCM) 10K type strain sequencing project: providing services to taxonomists for standard genome sequencing and annotation.</title>
        <authorList>
            <consortium name="The Broad Institute Genomics Platform"/>
            <consortium name="The Broad Institute Genome Sequencing Center for Infectious Disease"/>
            <person name="Wu L."/>
            <person name="Ma J."/>
        </authorList>
    </citation>
    <scope>NUCLEOTIDE SEQUENCE [LARGE SCALE GENOMIC DNA]</scope>
    <source>
        <strain evidence="3">JCM 11496</strain>
    </source>
</reference>
<proteinExistence type="predicted"/>
<evidence type="ECO:0000256" key="1">
    <source>
        <dbReference type="SAM" id="SignalP"/>
    </source>
</evidence>
<comment type="caution">
    <text evidence="2">The sequence shown here is derived from an EMBL/GenBank/DDBJ whole genome shotgun (WGS) entry which is preliminary data.</text>
</comment>
<organism evidence="2 3">
    <name type="scientific">Arthrobacter flavus</name>
    <dbReference type="NCBI Taxonomy" id="95172"/>
    <lineage>
        <taxon>Bacteria</taxon>
        <taxon>Bacillati</taxon>
        <taxon>Actinomycetota</taxon>
        <taxon>Actinomycetes</taxon>
        <taxon>Micrococcales</taxon>
        <taxon>Micrococcaceae</taxon>
        <taxon>Arthrobacter</taxon>
    </lineage>
</organism>
<gene>
    <name evidence="2" type="ORF">ACFSFX_08940</name>
</gene>
<evidence type="ECO:0000313" key="3">
    <source>
        <dbReference type="Proteomes" id="UP001597307"/>
    </source>
</evidence>
<feature type="signal peptide" evidence="1">
    <location>
        <begin position="1"/>
        <end position="37"/>
    </location>
</feature>
<evidence type="ECO:0008006" key="4">
    <source>
        <dbReference type="Google" id="ProtNLM"/>
    </source>
</evidence>
<keyword evidence="3" id="KW-1185">Reference proteome</keyword>
<dbReference type="RefSeq" id="WP_343878602.1">
    <property type="nucleotide sequence ID" value="NZ_BAAAIJ010000021.1"/>
</dbReference>
<sequence>MSTSLKQRKTLKSHRSALAIAAALVLGTTVIVPSANAAPAPVGSLLAESSAPHVVPGPLEESDEVVQEVQKIIDDAGGGGILQTYETQYRPVSEEPAGEFAALNFPDGCRISGVIYFTFRLDKPSSVYNEGNTFCPGATNIQMDLEIIKQDLVFFTLEPVAFNRSRAAFGPELQSEAEYSCPTGNLSGFKGVSDGILTLGDTAYVAYEETPDFARFDCG</sequence>
<feature type="chain" id="PRO_5047030443" description="Secreted protein" evidence="1">
    <location>
        <begin position="38"/>
        <end position="219"/>
    </location>
</feature>